<keyword evidence="3" id="KW-1185">Reference proteome</keyword>
<gene>
    <name evidence="2" type="ORF">HU200_054539</name>
</gene>
<name>A0A835AHV9_9POAL</name>
<sequence>MRRHSSRQRCNEQRSACIGPWIHWRAVDGSRGWCMGGRWAMTPVAGEERTEAMGEVARRRRFTTGAGVAGHLRHRRGRRAGQRRGRARVPRQPRQAQFPRVCHAPPPPDLDAGDGGGDDYLRLEALLESQVVSGTGGGGEEYARFLQGAGETPRFL</sequence>
<accession>A0A835AHV9</accession>
<dbReference type="Proteomes" id="UP000636709">
    <property type="component" value="Unassembled WGS sequence"/>
</dbReference>
<proteinExistence type="predicted"/>
<reference evidence="2" key="1">
    <citation type="submission" date="2020-07" db="EMBL/GenBank/DDBJ databases">
        <title>Genome sequence and genetic diversity analysis of an under-domesticated orphan crop, white fonio (Digitaria exilis).</title>
        <authorList>
            <person name="Bennetzen J.L."/>
            <person name="Chen S."/>
            <person name="Ma X."/>
            <person name="Wang X."/>
            <person name="Yssel A.E.J."/>
            <person name="Chaluvadi S.R."/>
            <person name="Johnson M."/>
            <person name="Gangashetty P."/>
            <person name="Hamidou F."/>
            <person name="Sanogo M.D."/>
            <person name="Zwaenepoel A."/>
            <person name="Wallace J."/>
            <person name="Van De Peer Y."/>
            <person name="Van Deynze A."/>
        </authorList>
    </citation>
    <scope>NUCLEOTIDE SEQUENCE</scope>
    <source>
        <tissue evidence="2">Leaves</tissue>
    </source>
</reference>
<protein>
    <submittedName>
        <fullName evidence="2">Uncharacterized protein</fullName>
    </submittedName>
</protein>
<feature type="compositionally biased region" description="Basic residues" evidence="1">
    <location>
        <begin position="71"/>
        <end position="91"/>
    </location>
</feature>
<dbReference type="EMBL" id="JACEFO010002347">
    <property type="protein sequence ID" value="KAF8664813.1"/>
    <property type="molecule type" value="Genomic_DNA"/>
</dbReference>
<evidence type="ECO:0000256" key="1">
    <source>
        <dbReference type="SAM" id="MobiDB-lite"/>
    </source>
</evidence>
<evidence type="ECO:0000313" key="2">
    <source>
        <dbReference type="EMBL" id="KAF8664813.1"/>
    </source>
</evidence>
<dbReference type="AlphaFoldDB" id="A0A835AHV9"/>
<feature type="region of interest" description="Disordered" evidence="1">
    <location>
        <begin position="60"/>
        <end position="116"/>
    </location>
</feature>
<evidence type="ECO:0000313" key="3">
    <source>
        <dbReference type="Proteomes" id="UP000636709"/>
    </source>
</evidence>
<organism evidence="2 3">
    <name type="scientific">Digitaria exilis</name>
    <dbReference type="NCBI Taxonomy" id="1010633"/>
    <lineage>
        <taxon>Eukaryota</taxon>
        <taxon>Viridiplantae</taxon>
        <taxon>Streptophyta</taxon>
        <taxon>Embryophyta</taxon>
        <taxon>Tracheophyta</taxon>
        <taxon>Spermatophyta</taxon>
        <taxon>Magnoliopsida</taxon>
        <taxon>Liliopsida</taxon>
        <taxon>Poales</taxon>
        <taxon>Poaceae</taxon>
        <taxon>PACMAD clade</taxon>
        <taxon>Panicoideae</taxon>
        <taxon>Panicodae</taxon>
        <taxon>Paniceae</taxon>
        <taxon>Anthephorinae</taxon>
        <taxon>Digitaria</taxon>
    </lineage>
</organism>
<comment type="caution">
    <text evidence="2">The sequence shown here is derived from an EMBL/GenBank/DDBJ whole genome shotgun (WGS) entry which is preliminary data.</text>
</comment>